<keyword evidence="1" id="KW-0472">Membrane</keyword>
<reference evidence="2" key="1">
    <citation type="journal article" date="2021" name="Proc. Natl. Acad. Sci. U.S.A.">
        <title>A Catalog of Tens of Thousands of Viruses from Human Metagenomes Reveals Hidden Associations with Chronic Diseases.</title>
        <authorList>
            <person name="Tisza M.J."/>
            <person name="Buck C.B."/>
        </authorList>
    </citation>
    <scope>NUCLEOTIDE SEQUENCE</scope>
    <source>
        <strain evidence="2">Ct0f722</strain>
    </source>
</reference>
<dbReference type="EMBL" id="BK015890">
    <property type="protein sequence ID" value="DAD71994.1"/>
    <property type="molecule type" value="Genomic_DNA"/>
</dbReference>
<accession>A0A8S5LPY6</accession>
<organism evidence="2">
    <name type="scientific">Myoviridae sp. ct0f722</name>
    <dbReference type="NCBI Taxonomy" id="2827599"/>
    <lineage>
        <taxon>Viruses</taxon>
        <taxon>Duplodnaviria</taxon>
        <taxon>Heunggongvirae</taxon>
        <taxon>Uroviricota</taxon>
        <taxon>Caudoviricetes</taxon>
    </lineage>
</organism>
<proteinExistence type="predicted"/>
<feature type="transmembrane region" description="Helical" evidence="1">
    <location>
        <begin position="36"/>
        <end position="57"/>
    </location>
</feature>
<protein>
    <submittedName>
        <fullName evidence="2">Uncharacterized protein</fullName>
    </submittedName>
</protein>
<keyword evidence="1" id="KW-1133">Transmembrane helix</keyword>
<feature type="transmembrane region" description="Helical" evidence="1">
    <location>
        <begin position="85"/>
        <end position="102"/>
    </location>
</feature>
<feature type="transmembrane region" description="Helical" evidence="1">
    <location>
        <begin position="9"/>
        <end position="30"/>
    </location>
</feature>
<evidence type="ECO:0000256" key="1">
    <source>
        <dbReference type="SAM" id="Phobius"/>
    </source>
</evidence>
<keyword evidence="1" id="KW-0812">Transmembrane</keyword>
<name>A0A8S5LPY6_9CAUD</name>
<evidence type="ECO:0000313" key="2">
    <source>
        <dbReference type="EMBL" id="DAD71994.1"/>
    </source>
</evidence>
<sequence>MKDFIEKFFSVLISILMVVIFHAIHAWTLWSAYNVIGVYCLHCKPISFWIWIALVIAMSTSRPEKWRFVCSEVKDEDIAKIANEAHYMLIMGWAIWLIYALVHEV</sequence>